<gene>
    <name evidence="3" type="primary">PARPA_11399.1 scaffold 44101</name>
</gene>
<name>A0A0B7NI69_9FUNG</name>
<evidence type="ECO:0000313" key="4">
    <source>
        <dbReference type="Proteomes" id="UP000054107"/>
    </source>
</evidence>
<dbReference type="GO" id="GO:0004099">
    <property type="term" value="F:chitin deacetylase activity"/>
    <property type="evidence" value="ECO:0007669"/>
    <property type="project" value="UniProtKB-ARBA"/>
</dbReference>
<proteinExistence type="predicted"/>
<reference evidence="3 4" key="1">
    <citation type="submission" date="2014-09" db="EMBL/GenBank/DDBJ databases">
        <authorList>
            <person name="Ellenberger Sabrina"/>
        </authorList>
    </citation>
    <scope>NUCLEOTIDE SEQUENCE [LARGE SCALE GENOMIC DNA]</scope>
    <source>
        <strain evidence="3 4">CBS 412.66</strain>
    </source>
</reference>
<accession>A0A0B7NI69</accession>
<dbReference type="SUPFAM" id="SSF88713">
    <property type="entry name" value="Glycoside hydrolase/deacetylase"/>
    <property type="match status" value="1"/>
</dbReference>
<dbReference type="Proteomes" id="UP000054107">
    <property type="component" value="Unassembled WGS sequence"/>
</dbReference>
<feature type="domain" description="NodB homology" evidence="2">
    <location>
        <begin position="164"/>
        <end position="363"/>
    </location>
</feature>
<dbReference type="CDD" id="cd10952">
    <property type="entry name" value="CE4_MrCDA_like"/>
    <property type="match status" value="1"/>
</dbReference>
<feature type="chain" id="PRO_5002121414" description="NodB homology domain-containing protein" evidence="1">
    <location>
        <begin position="25"/>
        <end position="456"/>
    </location>
</feature>
<dbReference type="STRING" id="35722.A0A0B7NI69"/>
<dbReference type="PANTHER" id="PTHR10587:SF98">
    <property type="entry name" value="CHITIN DEACETYLASE"/>
    <property type="match status" value="1"/>
</dbReference>
<evidence type="ECO:0000259" key="2">
    <source>
        <dbReference type="PROSITE" id="PS51677"/>
    </source>
</evidence>
<evidence type="ECO:0000313" key="3">
    <source>
        <dbReference type="EMBL" id="CEP17107.1"/>
    </source>
</evidence>
<protein>
    <recommendedName>
        <fullName evidence="2">NodB homology domain-containing protein</fullName>
    </recommendedName>
</protein>
<dbReference type="Pfam" id="PF01522">
    <property type="entry name" value="Polysacc_deac_1"/>
    <property type="match status" value="1"/>
</dbReference>
<dbReference type="InterPro" id="IPR050248">
    <property type="entry name" value="Polysacc_deacetylase_ArnD"/>
</dbReference>
<dbReference type="InterPro" id="IPR002509">
    <property type="entry name" value="NODB_dom"/>
</dbReference>
<dbReference type="Gene3D" id="3.20.20.370">
    <property type="entry name" value="Glycoside hydrolase/deacetylase"/>
    <property type="match status" value="1"/>
</dbReference>
<dbReference type="EMBL" id="LN733608">
    <property type="protein sequence ID" value="CEP17107.1"/>
    <property type="molecule type" value="Genomic_DNA"/>
</dbReference>
<dbReference type="InterPro" id="IPR011330">
    <property type="entry name" value="Glyco_hydro/deAcase_b/a-brl"/>
</dbReference>
<dbReference type="PROSITE" id="PS51677">
    <property type="entry name" value="NODB"/>
    <property type="match status" value="1"/>
</dbReference>
<evidence type="ECO:0000256" key="1">
    <source>
        <dbReference type="SAM" id="SignalP"/>
    </source>
</evidence>
<feature type="signal peptide" evidence="1">
    <location>
        <begin position="1"/>
        <end position="24"/>
    </location>
</feature>
<sequence>MVRHTSIQSTIALLMAVASITVNAQNTTSTSTTTSTSSSSIPAQVSPEWLKDVVPIAGNVKEYPSGTNASIPTGPLPTVNFTASGYPEGWKSPPTTSAEVQAVINALDWSKVPGSPVRKADSKGDLTMTGYDSSDPDCWWSATGCVTSKNASIPPDVAACPTVGDWGLTYDDGPLTSDAGTWAEPNLYDFLAKQNQKAGLFYIGSNVIAAPAAAQRALADGHTLCVHTWSHPAMTSQSNEAVVAELYWTMKAIKEVTGVTTKCWRPPYGDVDDRVRAIAWQMGLTTVLWDEDTDDWNMPGDGGGNLSPETVDGYFENWIAARKNGTDNQTGHIVLQHELNNATVSMAEKWLPQVQQAFNVVPWNQCFNISQPYWETSFVYPIADGSRPAATAVSSSSAAASSTSNPVKPSTSVISSNGVSAAGIAAAASAASCNTITSGSITAALGMVAVAAAYIL</sequence>
<dbReference type="GO" id="GO:0016020">
    <property type="term" value="C:membrane"/>
    <property type="evidence" value="ECO:0007669"/>
    <property type="project" value="TreeGrafter"/>
</dbReference>
<keyword evidence="4" id="KW-1185">Reference proteome</keyword>
<dbReference type="PANTHER" id="PTHR10587">
    <property type="entry name" value="GLYCOSYL TRANSFERASE-RELATED"/>
    <property type="match status" value="1"/>
</dbReference>
<dbReference type="OrthoDB" id="407355at2759"/>
<keyword evidence="1" id="KW-0732">Signal</keyword>
<dbReference type="GO" id="GO:0009272">
    <property type="term" value="P:fungal-type cell wall biogenesis"/>
    <property type="evidence" value="ECO:0007669"/>
    <property type="project" value="UniProtKB-ARBA"/>
</dbReference>
<dbReference type="GO" id="GO:0005975">
    <property type="term" value="P:carbohydrate metabolic process"/>
    <property type="evidence" value="ECO:0007669"/>
    <property type="project" value="InterPro"/>
</dbReference>
<dbReference type="AlphaFoldDB" id="A0A0B7NI69"/>
<organism evidence="3 4">
    <name type="scientific">Parasitella parasitica</name>
    <dbReference type="NCBI Taxonomy" id="35722"/>
    <lineage>
        <taxon>Eukaryota</taxon>
        <taxon>Fungi</taxon>
        <taxon>Fungi incertae sedis</taxon>
        <taxon>Mucoromycota</taxon>
        <taxon>Mucoromycotina</taxon>
        <taxon>Mucoromycetes</taxon>
        <taxon>Mucorales</taxon>
        <taxon>Mucorineae</taxon>
        <taxon>Mucoraceae</taxon>
        <taxon>Parasitella</taxon>
    </lineage>
</organism>